<dbReference type="InterPro" id="IPR011335">
    <property type="entry name" value="Restrct_endonuc-II-like"/>
</dbReference>
<reference evidence="1" key="1">
    <citation type="journal article" date="2015" name="Nature">
        <title>Complex archaea that bridge the gap between prokaryotes and eukaryotes.</title>
        <authorList>
            <person name="Spang A."/>
            <person name="Saw J.H."/>
            <person name="Jorgensen S.L."/>
            <person name="Zaremba-Niedzwiedzka K."/>
            <person name="Martijn J."/>
            <person name="Lind A.E."/>
            <person name="van Eijk R."/>
            <person name="Schleper C."/>
            <person name="Guy L."/>
            <person name="Ettema T.J."/>
        </authorList>
    </citation>
    <scope>NUCLEOTIDE SEQUENCE</scope>
</reference>
<dbReference type="EMBL" id="LAZR01004432">
    <property type="protein sequence ID" value="KKN08630.1"/>
    <property type="molecule type" value="Genomic_DNA"/>
</dbReference>
<dbReference type="Gene3D" id="3.40.960.10">
    <property type="entry name" value="VSR Endonuclease"/>
    <property type="match status" value="1"/>
</dbReference>
<sequence length="133" mass="15949">MGNEFARKNMWDSDYRPEQLFVRDFLAEKHPDWKIKTEYRVSNLTIDGKPYRGSKPDIAVPKEKLIIRVNGMYHYTSEVQRTKDEFQKVALEQAGWKVIDLDCRKMENLFNRKWMKNKETIKLAQEEICKYLG</sequence>
<comment type="caution">
    <text evidence="1">The sequence shown here is derived from an EMBL/GenBank/DDBJ whole genome shotgun (WGS) entry which is preliminary data.</text>
</comment>
<dbReference type="AlphaFoldDB" id="A0A0F9MMU0"/>
<protein>
    <recommendedName>
        <fullName evidence="2">DUF559 domain-containing protein</fullName>
    </recommendedName>
</protein>
<evidence type="ECO:0000313" key="1">
    <source>
        <dbReference type="EMBL" id="KKN08630.1"/>
    </source>
</evidence>
<evidence type="ECO:0008006" key="2">
    <source>
        <dbReference type="Google" id="ProtNLM"/>
    </source>
</evidence>
<proteinExistence type="predicted"/>
<name>A0A0F9MMU0_9ZZZZ</name>
<organism evidence="1">
    <name type="scientific">marine sediment metagenome</name>
    <dbReference type="NCBI Taxonomy" id="412755"/>
    <lineage>
        <taxon>unclassified sequences</taxon>
        <taxon>metagenomes</taxon>
        <taxon>ecological metagenomes</taxon>
    </lineage>
</organism>
<dbReference type="SUPFAM" id="SSF52980">
    <property type="entry name" value="Restriction endonuclease-like"/>
    <property type="match status" value="1"/>
</dbReference>
<accession>A0A0F9MMU0</accession>
<gene>
    <name evidence="1" type="ORF">LCGC14_1054710</name>
</gene>